<dbReference type="RefSeq" id="WP_318646065.1">
    <property type="nucleotide sequence ID" value="NZ_CP137892.1"/>
</dbReference>
<keyword evidence="2" id="KW-1185">Reference proteome</keyword>
<evidence type="ECO:0000313" key="1">
    <source>
        <dbReference type="EMBL" id="WPC06888.1"/>
    </source>
</evidence>
<dbReference type="EMBL" id="CP137892">
    <property type="protein sequence ID" value="WPC06888.1"/>
    <property type="molecule type" value="Genomic_DNA"/>
</dbReference>
<sequence length="71" mass="7353">MATVGMAASCLLSGLLAKLTRDYFSQSGEGVPAFDSADYSELAGKNDQKIRGEQPRSLPGEEGGVAAYVLG</sequence>
<name>A0ABZ0Q0A0_9PSED</name>
<reference evidence="1 2" key="1">
    <citation type="submission" date="2023-11" db="EMBL/GenBank/DDBJ databases">
        <title>Complete genome of Pseudomonas benzenivorans BA3361.</title>
        <authorList>
            <person name="Shin S.Y."/>
            <person name="Song J."/>
            <person name="Kang H."/>
        </authorList>
    </citation>
    <scope>NUCLEOTIDE SEQUENCE [LARGE SCALE GENOMIC DNA]</scope>
    <source>
        <strain evidence="1 2">HNIBRBA3361</strain>
    </source>
</reference>
<dbReference type="Proteomes" id="UP001305928">
    <property type="component" value="Chromosome"/>
</dbReference>
<protein>
    <submittedName>
        <fullName evidence="1">Uncharacterized protein</fullName>
    </submittedName>
</protein>
<gene>
    <name evidence="1" type="ORF">SBP02_09110</name>
</gene>
<evidence type="ECO:0000313" key="2">
    <source>
        <dbReference type="Proteomes" id="UP001305928"/>
    </source>
</evidence>
<organism evidence="1 2">
    <name type="scientific">Pseudomonas benzenivorans</name>
    <dbReference type="NCBI Taxonomy" id="556533"/>
    <lineage>
        <taxon>Bacteria</taxon>
        <taxon>Pseudomonadati</taxon>
        <taxon>Pseudomonadota</taxon>
        <taxon>Gammaproteobacteria</taxon>
        <taxon>Pseudomonadales</taxon>
        <taxon>Pseudomonadaceae</taxon>
        <taxon>Pseudomonas</taxon>
    </lineage>
</organism>
<accession>A0ABZ0Q0A0</accession>
<proteinExistence type="predicted"/>